<sequence length="583" mass="66178">MLLNIDNINQVLSVDPNILIRDMNLELLRGNLVFLPTANQLYSQLKLIDLFYLKLPNPSHHLYGSIFNFALGGSFETKFGKKIDLNKKVVKCASGYDFTRFLLGFKEFAKPTSLVLRLHPKRENKVFNFYLEISQLANLNSILEQLRIEPFAFYLINKQNSSDNFYVTLIVRKEVSGEIESKLKVLNDNNLENHKVVELSFPNDASLIKRIKFDKKDFVNEARCIKNILKNQNINCIEILFPLINLVCLVFKEFSDLEKFEKAFLAKFSDDQGFYSYDFNDKVNKIKANILKVIQKNDFNNTYINYINSSSASYPKFKKELERVASKKNITDDAEDLYLYSYDATFKSSLPEIVVFGESTQQISKVLSLASKYKIPVTCRGAGTNLSGWSVPLRGGVSLVLTQMNKVIELSEENRLAVVEPGVVTKELADFASKKGLFYPPDPASSAWCTIGGNVSECAGGPMCFKYGVTRDYVEFLEVVLSDGSVIRVDAFQHPEVIDLFIGSEGTLGIFTRIGLRLIKKPETRNLFLISFKDLKDAAACINDIISQGIMPKTFEIMDRSAIDLERNMSFLIYLLTQMPCLF</sequence>
<dbReference type="Pfam" id="PF01565">
    <property type="entry name" value="FAD_binding_4"/>
    <property type="match status" value="1"/>
</dbReference>
<dbReference type="SUPFAM" id="SSF56176">
    <property type="entry name" value="FAD-binding/transporter-associated domain-like"/>
    <property type="match status" value="1"/>
</dbReference>
<dbReference type="SUPFAM" id="SSF55103">
    <property type="entry name" value="FAD-linked oxidases, C-terminal domain"/>
    <property type="match status" value="1"/>
</dbReference>
<keyword evidence="1" id="KW-0285">Flavoprotein</keyword>
<dbReference type="InterPro" id="IPR051914">
    <property type="entry name" value="FAD-linked_OxidoTrans_Type4"/>
</dbReference>
<dbReference type="InterPro" id="IPR004113">
    <property type="entry name" value="FAD-bd_oxidored_4_C"/>
</dbReference>
<dbReference type="PROSITE" id="PS51387">
    <property type="entry name" value="FAD_PCMH"/>
    <property type="match status" value="1"/>
</dbReference>
<dbReference type="InterPro" id="IPR016169">
    <property type="entry name" value="FAD-bd_PCMH_sub2"/>
</dbReference>
<comment type="caution">
    <text evidence="4">The sequence shown here is derived from an EMBL/GenBank/DDBJ whole genome shotgun (WGS) entry which is preliminary data.</text>
</comment>
<evidence type="ECO:0000256" key="2">
    <source>
        <dbReference type="ARBA" id="ARBA00022827"/>
    </source>
</evidence>
<reference evidence="4" key="1">
    <citation type="journal article" date="2020" name="mSystems">
        <title>Genome- and Community-Level Interaction Insights into Carbon Utilization and Element Cycling Functions of Hydrothermarchaeota in Hydrothermal Sediment.</title>
        <authorList>
            <person name="Zhou Z."/>
            <person name="Liu Y."/>
            <person name="Xu W."/>
            <person name="Pan J."/>
            <person name="Luo Z.H."/>
            <person name="Li M."/>
        </authorList>
    </citation>
    <scope>NUCLEOTIDE SEQUENCE [LARGE SCALE GENOMIC DNA]</scope>
    <source>
        <strain evidence="4">SpSt-1019</strain>
    </source>
</reference>
<dbReference type="PANTHER" id="PTHR42934">
    <property type="entry name" value="GLYCOLATE OXIDASE SUBUNIT GLCD"/>
    <property type="match status" value="1"/>
</dbReference>
<accession>A0A7C5KDN0</accession>
<dbReference type="Gene3D" id="3.30.465.10">
    <property type="match status" value="1"/>
</dbReference>
<dbReference type="InterPro" id="IPR016164">
    <property type="entry name" value="FAD-linked_Oxase-like_C"/>
</dbReference>
<protein>
    <submittedName>
        <fullName evidence="4">FAD-binding oxidoreductase</fullName>
    </submittedName>
</protein>
<feature type="domain" description="FAD-binding PCMH-type" evidence="3">
    <location>
        <begin position="346"/>
        <end position="521"/>
    </location>
</feature>
<dbReference type="AlphaFoldDB" id="A0A7C5KDN0"/>
<evidence type="ECO:0000259" key="3">
    <source>
        <dbReference type="PROSITE" id="PS51387"/>
    </source>
</evidence>
<keyword evidence="2" id="KW-0274">FAD</keyword>
<dbReference type="PANTHER" id="PTHR42934:SF3">
    <property type="entry name" value="D-LACTATE DEHYDROGENASE"/>
    <property type="match status" value="1"/>
</dbReference>
<dbReference type="Pfam" id="PF02913">
    <property type="entry name" value="FAD-oxidase_C"/>
    <property type="match status" value="1"/>
</dbReference>
<gene>
    <name evidence="4" type="ORF">ENL70_06305</name>
</gene>
<dbReference type="InterPro" id="IPR016166">
    <property type="entry name" value="FAD-bd_PCMH"/>
</dbReference>
<evidence type="ECO:0000256" key="1">
    <source>
        <dbReference type="ARBA" id="ARBA00022630"/>
    </source>
</evidence>
<dbReference type="GO" id="GO:0071949">
    <property type="term" value="F:FAD binding"/>
    <property type="evidence" value="ECO:0007669"/>
    <property type="project" value="InterPro"/>
</dbReference>
<proteinExistence type="predicted"/>
<dbReference type="GO" id="GO:0003824">
    <property type="term" value="F:catalytic activity"/>
    <property type="evidence" value="ECO:0007669"/>
    <property type="project" value="InterPro"/>
</dbReference>
<dbReference type="InterPro" id="IPR006094">
    <property type="entry name" value="Oxid_FAD_bind_N"/>
</dbReference>
<organism evidence="4">
    <name type="scientific">Thermodesulfobium narugense</name>
    <dbReference type="NCBI Taxonomy" id="184064"/>
    <lineage>
        <taxon>Bacteria</taxon>
        <taxon>Pseudomonadati</taxon>
        <taxon>Thermodesulfobiota</taxon>
        <taxon>Thermodesulfobiia</taxon>
        <taxon>Thermodesulfobiales</taxon>
        <taxon>Thermodesulfobiaceae</taxon>
        <taxon>Thermodesulfobium</taxon>
    </lineage>
</organism>
<dbReference type="InterPro" id="IPR036318">
    <property type="entry name" value="FAD-bd_PCMH-like_sf"/>
</dbReference>
<dbReference type="EMBL" id="DRUY01000209">
    <property type="protein sequence ID" value="HHI66140.1"/>
    <property type="molecule type" value="Genomic_DNA"/>
</dbReference>
<name>A0A7C5KDN0_9BACT</name>
<evidence type="ECO:0000313" key="4">
    <source>
        <dbReference type="EMBL" id="HHI66140.1"/>
    </source>
</evidence>